<dbReference type="SMART" id="SM00089">
    <property type="entry name" value="PKD"/>
    <property type="match status" value="1"/>
</dbReference>
<dbReference type="GO" id="GO:0016788">
    <property type="term" value="F:hydrolase activity, acting on ester bonds"/>
    <property type="evidence" value="ECO:0007669"/>
    <property type="project" value="UniProtKB-ARBA"/>
</dbReference>
<dbReference type="InterPro" id="IPR035986">
    <property type="entry name" value="PKD_dom_sf"/>
</dbReference>
<evidence type="ECO:0000313" key="5">
    <source>
        <dbReference type="Proteomes" id="UP000199702"/>
    </source>
</evidence>
<organism evidence="4 5">
    <name type="scientific">Flavobacterium terrigena</name>
    <dbReference type="NCBI Taxonomy" id="402734"/>
    <lineage>
        <taxon>Bacteria</taxon>
        <taxon>Pseudomonadati</taxon>
        <taxon>Bacteroidota</taxon>
        <taxon>Flavobacteriia</taxon>
        <taxon>Flavobacteriales</taxon>
        <taxon>Flavobacteriaceae</taxon>
        <taxon>Flavobacterium</taxon>
    </lineage>
</organism>
<evidence type="ECO:0000313" key="4">
    <source>
        <dbReference type="EMBL" id="SEI58482.1"/>
    </source>
</evidence>
<dbReference type="EMBL" id="FNYA01000002">
    <property type="protein sequence ID" value="SEI58482.1"/>
    <property type="molecule type" value="Genomic_DNA"/>
</dbReference>
<dbReference type="NCBIfam" id="TIGR04183">
    <property type="entry name" value="Por_Secre_tail"/>
    <property type="match status" value="1"/>
</dbReference>
<dbReference type="PROSITE" id="PS50093">
    <property type="entry name" value="PKD"/>
    <property type="match status" value="1"/>
</dbReference>
<dbReference type="SUPFAM" id="SSF52266">
    <property type="entry name" value="SGNH hydrolase"/>
    <property type="match status" value="1"/>
</dbReference>
<proteinExistence type="predicted"/>
<protein>
    <submittedName>
        <fullName evidence="4">Por secretion system C-terminal sorting domain-containing protein</fullName>
    </submittedName>
</protein>
<dbReference type="Pfam" id="PF18911">
    <property type="entry name" value="PKD_4"/>
    <property type="match status" value="1"/>
</dbReference>
<dbReference type="InterPro" id="IPR013783">
    <property type="entry name" value="Ig-like_fold"/>
</dbReference>
<keyword evidence="1 2" id="KW-0732">Signal</keyword>
<dbReference type="InterPro" id="IPR022409">
    <property type="entry name" value="PKD/Chitinase_dom"/>
</dbReference>
<evidence type="ECO:0000256" key="1">
    <source>
        <dbReference type="ARBA" id="ARBA00022729"/>
    </source>
</evidence>
<evidence type="ECO:0000259" key="3">
    <source>
        <dbReference type="PROSITE" id="PS50093"/>
    </source>
</evidence>
<dbReference type="Proteomes" id="UP000199702">
    <property type="component" value="Unassembled WGS sequence"/>
</dbReference>
<dbReference type="Pfam" id="PF18962">
    <property type="entry name" value="Por_Secre_tail"/>
    <property type="match status" value="1"/>
</dbReference>
<dbReference type="RefSeq" id="WP_091309103.1">
    <property type="nucleotide sequence ID" value="NZ_CBCSJU010000005.1"/>
</dbReference>
<name>A0A1H6S4Z6_9FLAO</name>
<dbReference type="CDD" id="cd00229">
    <property type="entry name" value="SGNH_hydrolase"/>
    <property type="match status" value="1"/>
</dbReference>
<sequence>MKNNYLLVLLFAVLFSNAQAQKKILFIGNSMTYFNDMPILFESIANEKGKNVDVDFYAPGGTGFVNHHVDNNVYDLFENNVWDVVVLQPGTSESAGVSWPVSTTAERGNQMQDSIKKYSPCAKVLLYQIPYGVPSADNYANYFQIQTKIKDSITKLADNMEVSFAAAGECARQHYLAQQDLLLHGSYNDVHPNLNGSYLVACAMFCTIFQEPVSGVAFNGGVTPANATYFQGIADNIVLNNKALWRINTFDLHPEFSTAQTDNLVNFTNLSTNFTSLLWDFGDGTTSTDTNPEHFYTSLGTKTVTLTVTKNGCSEVFTKNIVVNVLNSDVFVQDNIAIFPTITDSVFYINSKFSFDGVVYDSVGQQITKFEKTENNIIVDLSGFASGVYIVKIDNDSYKVIKK</sequence>
<dbReference type="STRING" id="402734.SAMN05660918_1031"/>
<reference evidence="5" key="1">
    <citation type="submission" date="2016-10" db="EMBL/GenBank/DDBJ databases">
        <authorList>
            <person name="Varghese N."/>
            <person name="Submissions S."/>
        </authorList>
    </citation>
    <scope>NUCLEOTIDE SEQUENCE [LARGE SCALE GENOMIC DNA]</scope>
    <source>
        <strain evidence="5">DSM 17934</strain>
    </source>
</reference>
<gene>
    <name evidence="4" type="ORF">SAMN05660918_1031</name>
</gene>
<dbReference type="InterPro" id="IPR036514">
    <property type="entry name" value="SGNH_hydro_sf"/>
</dbReference>
<feature type="domain" description="PKD" evidence="3">
    <location>
        <begin position="275"/>
        <end position="330"/>
    </location>
</feature>
<keyword evidence="5" id="KW-1185">Reference proteome</keyword>
<dbReference type="OrthoDB" id="7443339at2"/>
<dbReference type="Gene3D" id="2.60.40.10">
    <property type="entry name" value="Immunoglobulins"/>
    <property type="match status" value="1"/>
</dbReference>
<feature type="signal peptide" evidence="2">
    <location>
        <begin position="1"/>
        <end position="20"/>
    </location>
</feature>
<dbReference type="AlphaFoldDB" id="A0A1H6S4Z6"/>
<evidence type="ECO:0000256" key="2">
    <source>
        <dbReference type="SAM" id="SignalP"/>
    </source>
</evidence>
<dbReference type="InterPro" id="IPR026444">
    <property type="entry name" value="Secre_tail"/>
</dbReference>
<dbReference type="SUPFAM" id="SSF49299">
    <property type="entry name" value="PKD domain"/>
    <property type="match status" value="1"/>
</dbReference>
<feature type="chain" id="PRO_5011593498" evidence="2">
    <location>
        <begin position="21"/>
        <end position="403"/>
    </location>
</feature>
<dbReference type="InterPro" id="IPR000601">
    <property type="entry name" value="PKD_dom"/>
</dbReference>
<dbReference type="Gene3D" id="3.40.50.1110">
    <property type="entry name" value="SGNH hydrolase"/>
    <property type="match status" value="1"/>
</dbReference>
<accession>A0A1H6S4Z6</accession>